<dbReference type="GO" id="GO:0005886">
    <property type="term" value="C:plasma membrane"/>
    <property type="evidence" value="ECO:0007669"/>
    <property type="project" value="UniProtKB-SubCell"/>
</dbReference>
<keyword evidence="3" id="KW-1003">Cell membrane</keyword>
<name>A0A1Y5PHL5_9MYCO</name>
<protein>
    <submittedName>
        <fullName evidence="9">Putative ABC transporter transmembrane subunit</fullName>
    </submittedName>
</protein>
<dbReference type="EMBL" id="FLQS01000033">
    <property type="protein sequence ID" value="SBS76940.1"/>
    <property type="molecule type" value="Genomic_DNA"/>
</dbReference>
<evidence type="ECO:0000256" key="4">
    <source>
        <dbReference type="ARBA" id="ARBA00022692"/>
    </source>
</evidence>
<dbReference type="PROSITE" id="PS50928">
    <property type="entry name" value="ABC_TM1"/>
    <property type="match status" value="1"/>
</dbReference>
<keyword evidence="2 7" id="KW-0813">Transport</keyword>
<comment type="subcellular location">
    <subcellularLocation>
        <location evidence="1 7">Cell membrane</location>
        <topology evidence="1 7">Multi-pass membrane protein</topology>
    </subcellularLocation>
</comment>
<keyword evidence="5 7" id="KW-1133">Transmembrane helix</keyword>
<keyword evidence="4 7" id="KW-0812">Transmembrane</keyword>
<evidence type="ECO:0000256" key="5">
    <source>
        <dbReference type="ARBA" id="ARBA00022989"/>
    </source>
</evidence>
<accession>A0A1Y5PHL5</accession>
<feature type="transmembrane region" description="Helical" evidence="7">
    <location>
        <begin position="31"/>
        <end position="52"/>
    </location>
</feature>
<sequence length="284" mass="30873">MRWRVAMVSTDSIRRPRQRLGRSLGRFGRPLWAPLLGVASVLVAWQLVYLSGWKPTFILPSPATVLTELWTQAQHPVLWQAVWTTMSRALWGFGLALLIGTALGVAVSRNRLLRAAFGPIITGLQTMPAIAWFPFAIIFFGITTSAILFVIVIGTAPAIATGVIAGSDHIPPLLLRSAKSMGLRGVTLYRHLILPASLPMFVAGLKQGWAFAWRSLMSGELVVIVTNTASVGVLLENAQNMSDMPAAIAIMIVILILGIVIDALFTALDKMIRRRWGLVDAADS</sequence>
<comment type="similarity">
    <text evidence="7">Belongs to the binding-protein-dependent transport system permease family.</text>
</comment>
<dbReference type="AlphaFoldDB" id="A0A1Y5PHL5"/>
<evidence type="ECO:0000313" key="9">
    <source>
        <dbReference type="EMBL" id="SBS76940.1"/>
    </source>
</evidence>
<evidence type="ECO:0000256" key="7">
    <source>
        <dbReference type="RuleBase" id="RU363032"/>
    </source>
</evidence>
<proteinExistence type="inferred from homology"/>
<organism evidence="9">
    <name type="scientific">uncultured Mycobacterium sp</name>
    <dbReference type="NCBI Taxonomy" id="171292"/>
    <lineage>
        <taxon>Bacteria</taxon>
        <taxon>Bacillati</taxon>
        <taxon>Actinomycetota</taxon>
        <taxon>Actinomycetes</taxon>
        <taxon>Mycobacteriales</taxon>
        <taxon>Mycobacteriaceae</taxon>
        <taxon>Mycobacterium</taxon>
        <taxon>environmental samples</taxon>
    </lineage>
</organism>
<dbReference type="Pfam" id="PF00528">
    <property type="entry name" value="BPD_transp_1"/>
    <property type="match status" value="1"/>
</dbReference>
<evidence type="ECO:0000256" key="1">
    <source>
        <dbReference type="ARBA" id="ARBA00004651"/>
    </source>
</evidence>
<dbReference type="PANTHER" id="PTHR30151:SF40">
    <property type="entry name" value="TRANSPORT SYSTEM INTEGRAL MEMBRANE PROTEIN"/>
    <property type="match status" value="1"/>
</dbReference>
<dbReference type="GO" id="GO:0055085">
    <property type="term" value="P:transmembrane transport"/>
    <property type="evidence" value="ECO:0007669"/>
    <property type="project" value="InterPro"/>
</dbReference>
<dbReference type="CDD" id="cd06261">
    <property type="entry name" value="TM_PBP2"/>
    <property type="match status" value="1"/>
</dbReference>
<dbReference type="InterPro" id="IPR035906">
    <property type="entry name" value="MetI-like_sf"/>
</dbReference>
<dbReference type="InterPro" id="IPR000515">
    <property type="entry name" value="MetI-like"/>
</dbReference>
<feature type="transmembrane region" description="Helical" evidence="7">
    <location>
        <begin position="120"/>
        <end position="140"/>
    </location>
</feature>
<feature type="domain" description="ABC transmembrane type-1" evidence="8">
    <location>
        <begin position="82"/>
        <end position="265"/>
    </location>
</feature>
<gene>
    <name evidence="9" type="ORF">MHPYR_390006</name>
</gene>
<evidence type="ECO:0000259" key="8">
    <source>
        <dbReference type="PROSITE" id="PS50928"/>
    </source>
</evidence>
<feature type="transmembrane region" description="Helical" evidence="7">
    <location>
        <begin position="247"/>
        <end position="268"/>
    </location>
</feature>
<feature type="transmembrane region" description="Helical" evidence="7">
    <location>
        <begin position="89"/>
        <end position="108"/>
    </location>
</feature>
<keyword evidence="6 7" id="KW-0472">Membrane</keyword>
<dbReference type="Gene3D" id="1.10.3720.10">
    <property type="entry name" value="MetI-like"/>
    <property type="match status" value="1"/>
</dbReference>
<evidence type="ECO:0000256" key="6">
    <source>
        <dbReference type="ARBA" id="ARBA00023136"/>
    </source>
</evidence>
<evidence type="ECO:0000256" key="3">
    <source>
        <dbReference type="ARBA" id="ARBA00022475"/>
    </source>
</evidence>
<evidence type="ECO:0000256" key="2">
    <source>
        <dbReference type="ARBA" id="ARBA00022448"/>
    </source>
</evidence>
<dbReference type="PANTHER" id="PTHR30151">
    <property type="entry name" value="ALKANE SULFONATE ABC TRANSPORTER-RELATED, MEMBRANE SUBUNIT"/>
    <property type="match status" value="1"/>
</dbReference>
<feature type="transmembrane region" description="Helical" evidence="7">
    <location>
        <begin position="187"/>
        <end position="205"/>
    </location>
</feature>
<dbReference type="SUPFAM" id="SSF161098">
    <property type="entry name" value="MetI-like"/>
    <property type="match status" value="1"/>
</dbReference>
<reference evidence="9" key="1">
    <citation type="submission" date="2016-03" db="EMBL/GenBank/DDBJ databases">
        <authorList>
            <person name="Ploux O."/>
        </authorList>
    </citation>
    <scope>NUCLEOTIDE SEQUENCE</scope>
    <source>
        <strain evidence="9">UC10</strain>
    </source>
</reference>